<keyword evidence="1" id="KW-0812">Transmembrane</keyword>
<proteinExistence type="predicted"/>
<gene>
    <name evidence="2" type="ORF">ACFSXZ_00580</name>
</gene>
<reference evidence="3" key="1">
    <citation type="journal article" date="2019" name="Int. J. Syst. Evol. Microbiol.">
        <title>The Global Catalogue of Microorganisms (GCM) 10K type strain sequencing project: providing services to taxonomists for standard genome sequencing and annotation.</title>
        <authorList>
            <consortium name="The Broad Institute Genomics Platform"/>
            <consortium name="The Broad Institute Genome Sequencing Center for Infectious Disease"/>
            <person name="Wu L."/>
            <person name="Ma J."/>
        </authorList>
    </citation>
    <scope>NUCLEOTIDE SEQUENCE [LARGE SCALE GENOMIC DNA]</scope>
    <source>
        <strain evidence="3">CGMCC 4.7645</strain>
    </source>
</reference>
<evidence type="ECO:0000313" key="2">
    <source>
        <dbReference type="EMBL" id="MFD2414823.1"/>
    </source>
</evidence>
<evidence type="ECO:0008006" key="4">
    <source>
        <dbReference type="Google" id="ProtNLM"/>
    </source>
</evidence>
<name>A0ABW5FIK5_9PSEU</name>
<comment type="caution">
    <text evidence="2">The sequence shown here is derived from an EMBL/GenBank/DDBJ whole genome shotgun (WGS) entry which is preliminary data.</text>
</comment>
<feature type="transmembrane region" description="Helical" evidence="1">
    <location>
        <begin position="20"/>
        <end position="47"/>
    </location>
</feature>
<keyword evidence="1" id="KW-0472">Membrane</keyword>
<dbReference type="EMBL" id="JBHUKR010000002">
    <property type="protein sequence ID" value="MFD2414823.1"/>
    <property type="molecule type" value="Genomic_DNA"/>
</dbReference>
<evidence type="ECO:0000313" key="3">
    <source>
        <dbReference type="Proteomes" id="UP001597417"/>
    </source>
</evidence>
<dbReference type="RefSeq" id="WP_378260058.1">
    <property type="nucleotide sequence ID" value="NZ_JBHUKR010000002.1"/>
</dbReference>
<evidence type="ECO:0000256" key="1">
    <source>
        <dbReference type="SAM" id="Phobius"/>
    </source>
</evidence>
<keyword evidence="1" id="KW-1133">Transmembrane helix</keyword>
<accession>A0ABW5FIK5</accession>
<keyword evidence="3" id="KW-1185">Reference proteome</keyword>
<protein>
    <recommendedName>
        <fullName evidence="4">Flp pilus-assembly TadG-like N-terminal domain-containing protein</fullName>
    </recommendedName>
</protein>
<sequence>MDHAGFAGMVRQLHKDESGGVTAFVVVFVAAVIAFSGLVLDGGLALAGKVRAMGEAQEAARAGAQAIDLSAYRSTGELRLIAGEAVTLASQYLAAAGRSGEVTVTRNIVSVKVTDTHHSLLLGAVGVKSLTTIVSASAQPEHGVTTPEP</sequence>
<organism evidence="2 3">
    <name type="scientific">Amycolatopsis pigmentata</name>
    <dbReference type="NCBI Taxonomy" id="450801"/>
    <lineage>
        <taxon>Bacteria</taxon>
        <taxon>Bacillati</taxon>
        <taxon>Actinomycetota</taxon>
        <taxon>Actinomycetes</taxon>
        <taxon>Pseudonocardiales</taxon>
        <taxon>Pseudonocardiaceae</taxon>
        <taxon>Amycolatopsis</taxon>
    </lineage>
</organism>
<dbReference type="Proteomes" id="UP001597417">
    <property type="component" value="Unassembled WGS sequence"/>
</dbReference>